<evidence type="ECO:0000256" key="1">
    <source>
        <dbReference type="SAM" id="MobiDB-lite"/>
    </source>
</evidence>
<feature type="region of interest" description="Disordered" evidence="1">
    <location>
        <begin position="158"/>
        <end position="215"/>
    </location>
</feature>
<feature type="region of interest" description="Disordered" evidence="1">
    <location>
        <begin position="134"/>
        <end position="153"/>
    </location>
</feature>
<organism evidence="3">
    <name type="scientific">Homalodisca liturata</name>
    <dbReference type="NCBI Taxonomy" id="320908"/>
    <lineage>
        <taxon>Eukaryota</taxon>
        <taxon>Metazoa</taxon>
        <taxon>Ecdysozoa</taxon>
        <taxon>Arthropoda</taxon>
        <taxon>Hexapoda</taxon>
        <taxon>Insecta</taxon>
        <taxon>Pterygota</taxon>
        <taxon>Neoptera</taxon>
        <taxon>Paraneoptera</taxon>
        <taxon>Hemiptera</taxon>
        <taxon>Auchenorrhyncha</taxon>
        <taxon>Membracoidea</taxon>
        <taxon>Cicadellidae</taxon>
        <taxon>Cicadellinae</taxon>
        <taxon>Proconiini</taxon>
        <taxon>Homalodisca</taxon>
    </lineage>
</organism>
<protein>
    <submittedName>
        <fullName evidence="3">Uncharacterized protein</fullName>
    </submittedName>
</protein>
<keyword evidence="2" id="KW-0732">Signal</keyword>
<feature type="compositionally biased region" description="Basic and acidic residues" evidence="1">
    <location>
        <begin position="194"/>
        <end position="215"/>
    </location>
</feature>
<feature type="compositionally biased region" description="Basic residues" evidence="1">
    <location>
        <begin position="184"/>
        <end position="193"/>
    </location>
</feature>
<dbReference type="AlphaFoldDB" id="A0A1B6JTL3"/>
<feature type="region of interest" description="Disordered" evidence="1">
    <location>
        <begin position="363"/>
        <end position="390"/>
    </location>
</feature>
<evidence type="ECO:0000313" key="3">
    <source>
        <dbReference type="EMBL" id="JAT02572.1"/>
    </source>
</evidence>
<evidence type="ECO:0000256" key="2">
    <source>
        <dbReference type="SAM" id="SignalP"/>
    </source>
</evidence>
<feature type="non-terminal residue" evidence="3">
    <location>
        <position position="1"/>
    </location>
</feature>
<reference evidence="3" key="1">
    <citation type="submission" date="2015-11" db="EMBL/GenBank/DDBJ databases">
        <title>De novo transcriptome assembly of four potential Pierce s Disease insect vectors from Arizona vineyards.</title>
        <authorList>
            <person name="Tassone E.E."/>
        </authorList>
    </citation>
    <scope>NUCLEOTIDE SEQUENCE</scope>
</reference>
<accession>A0A1B6JTL3</accession>
<dbReference type="EMBL" id="GECU01005135">
    <property type="protein sequence ID" value="JAT02572.1"/>
    <property type="molecule type" value="Transcribed_RNA"/>
</dbReference>
<feature type="compositionally biased region" description="Basic residues" evidence="1">
    <location>
        <begin position="363"/>
        <end position="379"/>
    </location>
</feature>
<feature type="signal peptide" evidence="2">
    <location>
        <begin position="1"/>
        <end position="27"/>
    </location>
</feature>
<gene>
    <name evidence="3" type="ORF">g.15462</name>
</gene>
<proteinExistence type="predicted"/>
<name>A0A1B6JTL3_9HEMI</name>
<feature type="chain" id="PRO_5008586169" evidence="2">
    <location>
        <begin position="28"/>
        <end position="390"/>
    </location>
</feature>
<sequence length="390" mass="45104">LRCQRVCAMRLSLTLCLLAQLKYTISTEDTSQDEDSSSAKNSYYSTKEMQDMCLKEWTGKTQEVQDYFDQLPSKEFKENSEDLKFKLYYERKGLEDVDSTQIYNITPQVRTFSGSEHTIEVNDSYVPKYRPTTSEEIRIEEEGTFNSDTKPDTTLEHFESQTVDSSEIRSISESKSAESSGSKPKGKKGKKGKEKWPKNMDPKEVPKKKAKEDPGHVKRKELIKSKINGIHQERIKIKTSITENKQTKGVFSVKNLNQNTPNRQNKKTDRVNGIVYTRDLNSHQEKVQVMSPNMHVKNTQGHLISQNKNYKTKLIIGKTASLHEIEQVKGQKLKKGVELINGHKHKKDGSLFDQFMGNCQLRHKRKHHHQRNPRARRRPLQGDLQPRPFL</sequence>
<feature type="compositionally biased region" description="Basic and acidic residues" evidence="1">
    <location>
        <begin position="166"/>
        <end position="176"/>
    </location>
</feature>